<evidence type="ECO:0000313" key="3">
    <source>
        <dbReference type="EMBL" id="OYD17117.1"/>
    </source>
</evidence>
<dbReference type="AlphaFoldDB" id="A0A235BZA7"/>
<dbReference type="InterPro" id="IPR001296">
    <property type="entry name" value="Glyco_trans_1"/>
</dbReference>
<dbReference type="GO" id="GO:0016757">
    <property type="term" value="F:glycosyltransferase activity"/>
    <property type="evidence" value="ECO:0007669"/>
    <property type="project" value="InterPro"/>
</dbReference>
<protein>
    <recommendedName>
        <fullName evidence="5">Glycosyl transferase family 1 domain-containing protein</fullName>
    </recommendedName>
</protein>
<dbReference type="PANTHER" id="PTHR45947:SF14">
    <property type="entry name" value="SLL1723 PROTEIN"/>
    <property type="match status" value="1"/>
</dbReference>
<evidence type="ECO:0008006" key="5">
    <source>
        <dbReference type="Google" id="ProtNLM"/>
    </source>
</evidence>
<evidence type="ECO:0000259" key="1">
    <source>
        <dbReference type="Pfam" id="PF00534"/>
    </source>
</evidence>
<feature type="domain" description="Glycosyltransferase subfamily 4-like N-terminal" evidence="2">
    <location>
        <begin position="37"/>
        <end position="154"/>
    </location>
</feature>
<dbReference type="Pfam" id="PF13439">
    <property type="entry name" value="Glyco_transf_4"/>
    <property type="match status" value="1"/>
</dbReference>
<dbReference type="SUPFAM" id="SSF53756">
    <property type="entry name" value="UDP-Glycosyltransferase/glycogen phosphorylase"/>
    <property type="match status" value="1"/>
</dbReference>
<dbReference type="Proteomes" id="UP000215215">
    <property type="component" value="Unassembled WGS sequence"/>
</dbReference>
<comment type="caution">
    <text evidence="3">The sequence shown here is derived from an EMBL/GenBank/DDBJ whole genome shotgun (WGS) entry which is preliminary data.</text>
</comment>
<dbReference type="PANTHER" id="PTHR45947">
    <property type="entry name" value="SULFOQUINOVOSYL TRANSFERASE SQD2"/>
    <property type="match status" value="1"/>
</dbReference>
<name>A0A235BZA7_UNCW3</name>
<evidence type="ECO:0000259" key="2">
    <source>
        <dbReference type="Pfam" id="PF13439"/>
    </source>
</evidence>
<gene>
    <name evidence="3" type="ORF">CH333_01910</name>
</gene>
<feature type="domain" description="Glycosyl transferase family 1" evidence="1">
    <location>
        <begin position="159"/>
        <end position="326"/>
    </location>
</feature>
<reference evidence="3 4" key="1">
    <citation type="submission" date="2017-07" db="EMBL/GenBank/DDBJ databases">
        <title>Recovery of genomes from metagenomes via a dereplication, aggregation, and scoring strategy.</title>
        <authorList>
            <person name="Sieber C.M."/>
            <person name="Probst A.J."/>
            <person name="Sharrar A."/>
            <person name="Thomas B.C."/>
            <person name="Hess M."/>
            <person name="Tringe S.G."/>
            <person name="Banfield J.F."/>
        </authorList>
    </citation>
    <scope>NUCLEOTIDE SEQUENCE [LARGE SCALE GENOMIC DNA]</scope>
    <source>
        <strain evidence="3">JGI_Cruoil_03_44_89</strain>
    </source>
</reference>
<sequence length="351" mass="40629">MRTVAYFINKYLQLSETFIYNEITHIKRFHPIVIAKNILNRDVFPFEDIFLWERNKIEYILREHKAVLIHAHFGGGGIMVLPVALKLGIPIIVEFHGIDTSRYPRYFVYRRRLKKLFEKGNCFIAVSEDMKNDLVKLGCEEEKIRVCYIGIDVDKFSLKHHRVENINKIVMCGRFVEKKGFEYGIKAYARMKNKNTRLIIIGDGKLMPQMKEVVESLKLSSSVDFLGFCSHDRVKEELKRADIFLAPHVTARNGDKEGIPNTIKEAMATGLPVVSTYHSGIPELVKDGRSGFLVNERDVEGMSRCLEKLLDNPGLREEMGKRGRQMILEKFTLEGEIEELEEIYESNVKRL</sequence>
<proteinExistence type="predicted"/>
<evidence type="ECO:0000313" key="4">
    <source>
        <dbReference type="Proteomes" id="UP000215215"/>
    </source>
</evidence>
<accession>A0A235BZA7</accession>
<organism evidence="3 4">
    <name type="scientific">candidate division WOR-3 bacterium JGI_Cruoil_03_44_89</name>
    <dbReference type="NCBI Taxonomy" id="1973748"/>
    <lineage>
        <taxon>Bacteria</taxon>
        <taxon>Bacteria division WOR-3</taxon>
    </lineage>
</organism>
<dbReference type="InterPro" id="IPR050194">
    <property type="entry name" value="Glycosyltransferase_grp1"/>
</dbReference>
<dbReference type="EMBL" id="NOZQ01000032">
    <property type="protein sequence ID" value="OYD17117.1"/>
    <property type="molecule type" value="Genomic_DNA"/>
</dbReference>
<dbReference type="Gene3D" id="3.40.50.2000">
    <property type="entry name" value="Glycogen Phosphorylase B"/>
    <property type="match status" value="2"/>
</dbReference>
<dbReference type="Pfam" id="PF00534">
    <property type="entry name" value="Glycos_transf_1"/>
    <property type="match status" value="1"/>
</dbReference>
<dbReference type="InterPro" id="IPR028098">
    <property type="entry name" value="Glyco_trans_4-like_N"/>
</dbReference>